<keyword evidence="5" id="KW-1185">Reference proteome</keyword>
<feature type="transmembrane region" description="Helical" evidence="2">
    <location>
        <begin position="141"/>
        <end position="160"/>
    </location>
</feature>
<accession>A0A4V2G7H2</accession>
<evidence type="ECO:0000256" key="1">
    <source>
        <dbReference type="SAM" id="MobiDB-lite"/>
    </source>
</evidence>
<protein>
    <submittedName>
        <fullName evidence="4">PAS domain S-box-containing protein</fullName>
    </submittedName>
</protein>
<sequence length="582" mass="61891">MQWIVLGAASVTAVLVGVHRNRPARVGPWLLLSGALASLAVGDVCYALGETASADLSYAIMFPLLALSLLQLTRGGAILVDRARLIDLLAFTCSVLLVVWVFVLGGAGDVGAISAPDVLGDLLLIAVATRLTVAAWRNWSALLLLVGALGLLAADLTYPLTPGPLAETGYTILYVSWGAAALHPSMTRLTAPHQARPTPWRGRWAALLAVSVATPPAVLLIEAVTTGVTDGVVIAAASVITVVLTFTRLADSLNQHSAALTRERGLREASAALVAAADLPAVDDAVRAAVHQLLPDGVHRITFATDDRQLAIAAPPVVDDHRRLALTAAPGGDDRRPAIVEDDRRRAPGGSERRPGSAAVGHRERSWWLPDPAAADGEATLVCPLWLEPLAVARPSGGALVLTGARDSLGPARDTLEVLAGQAALALDRISLVDAVGRRDSDLYLRAVIRNTADAMLVIDSDQHIRYASPAVRRLVGVTELTPLATLHDLVHPDDRAQVRDALRADGDGVVFCALLRPDGTQVFVEATYRDLREDRLVQGFVVTMRDVTDGHEPGERLPRLDHVGELPARVNRRSAQHKFRY</sequence>
<dbReference type="AlphaFoldDB" id="A0A4V2G7H2"/>
<comment type="caution">
    <text evidence="4">The sequence shown here is derived from an EMBL/GenBank/DDBJ whole genome shotgun (WGS) entry which is preliminary data.</text>
</comment>
<dbReference type="EMBL" id="SHKY01000001">
    <property type="protein sequence ID" value="RZU52596.1"/>
    <property type="molecule type" value="Genomic_DNA"/>
</dbReference>
<keyword evidence="2" id="KW-0472">Membrane</keyword>
<dbReference type="InterPro" id="IPR052155">
    <property type="entry name" value="Biofilm_reg_signaling"/>
</dbReference>
<dbReference type="InterPro" id="IPR035965">
    <property type="entry name" value="PAS-like_dom_sf"/>
</dbReference>
<dbReference type="InterPro" id="IPR013767">
    <property type="entry name" value="PAS_fold"/>
</dbReference>
<keyword evidence="2" id="KW-0812">Transmembrane</keyword>
<dbReference type="SUPFAM" id="SSF55785">
    <property type="entry name" value="PYP-like sensor domain (PAS domain)"/>
    <property type="match status" value="1"/>
</dbReference>
<dbReference type="Pfam" id="PF00989">
    <property type="entry name" value="PAS"/>
    <property type="match status" value="1"/>
</dbReference>
<organism evidence="4 5">
    <name type="scientific">Krasilnikovia cinnamomea</name>
    <dbReference type="NCBI Taxonomy" id="349313"/>
    <lineage>
        <taxon>Bacteria</taxon>
        <taxon>Bacillati</taxon>
        <taxon>Actinomycetota</taxon>
        <taxon>Actinomycetes</taxon>
        <taxon>Micromonosporales</taxon>
        <taxon>Micromonosporaceae</taxon>
        <taxon>Krasilnikovia</taxon>
    </lineage>
</organism>
<dbReference type="PANTHER" id="PTHR44757">
    <property type="entry name" value="DIGUANYLATE CYCLASE DGCP"/>
    <property type="match status" value="1"/>
</dbReference>
<feature type="transmembrane region" description="Helical" evidence="2">
    <location>
        <begin position="85"/>
        <end position="104"/>
    </location>
</feature>
<keyword evidence="2" id="KW-1133">Transmembrane helix</keyword>
<dbReference type="Gene3D" id="3.30.450.20">
    <property type="entry name" value="PAS domain"/>
    <property type="match status" value="1"/>
</dbReference>
<dbReference type="PROSITE" id="PS50112">
    <property type="entry name" value="PAS"/>
    <property type="match status" value="1"/>
</dbReference>
<feature type="transmembrane region" description="Helical" evidence="2">
    <location>
        <begin position="56"/>
        <end position="73"/>
    </location>
</feature>
<dbReference type="PANTHER" id="PTHR44757:SF2">
    <property type="entry name" value="BIOFILM ARCHITECTURE MAINTENANCE PROTEIN MBAA"/>
    <property type="match status" value="1"/>
</dbReference>
<dbReference type="InterPro" id="IPR000014">
    <property type="entry name" value="PAS"/>
</dbReference>
<evidence type="ECO:0000259" key="3">
    <source>
        <dbReference type="PROSITE" id="PS50112"/>
    </source>
</evidence>
<evidence type="ECO:0000313" key="4">
    <source>
        <dbReference type="EMBL" id="RZU52596.1"/>
    </source>
</evidence>
<feature type="transmembrane region" description="Helical" evidence="2">
    <location>
        <begin position="203"/>
        <end position="225"/>
    </location>
</feature>
<dbReference type="Proteomes" id="UP000292564">
    <property type="component" value="Unassembled WGS sequence"/>
</dbReference>
<evidence type="ECO:0000313" key="5">
    <source>
        <dbReference type="Proteomes" id="UP000292564"/>
    </source>
</evidence>
<feature type="region of interest" description="Disordered" evidence="1">
    <location>
        <begin position="327"/>
        <end position="363"/>
    </location>
</feature>
<gene>
    <name evidence="4" type="ORF">EV385_4470</name>
</gene>
<dbReference type="SMART" id="SM00091">
    <property type="entry name" value="PAS"/>
    <property type="match status" value="1"/>
</dbReference>
<feature type="compositionally biased region" description="Basic and acidic residues" evidence="1">
    <location>
        <begin position="332"/>
        <end position="363"/>
    </location>
</feature>
<feature type="transmembrane region" description="Helical" evidence="2">
    <location>
        <begin position="110"/>
        <end position="129"/>
    </location>
</feature>
<feature type="domain" description="PAS" evidence="3">
    <location>
        <begin position="441"/>
        <end position="504"/>
    </location>
</feature>
<dbReference type="NCBIfam" id="TIGR00229">
    <property type="entry name" value="sensory_box"/>
    <property type="match status" value="1"/>
</dbReference>
<proteinExistence type="predicted"/>
<reference evidence="4 5" key="1">
    <citation type="submission" date="2019-02" db="EMBL/GenBank/DDBJ databases">
        <title>Sequencing the genomes of 1000 actinobacteria strains.</title>
        <authorList>
            <person name="Klenk H.-P."/>
        </authorList>
    </citation>
    <scope>NUCLEOTIDE SEQUENCE [LARGE SCALE GENOMIC DNA]</scope>
    <source>
        <strain evidence="4 5">DSM 45162</strain>
    </source>
</reference>
<feature type="transmembrane region" description="Helical" evidence="2">
    <location>
        <begin position="231"/>
        <end position="250"/>
    </location>
</feature>
<dbReference type="CDD" id="cd00130">
    <property type="entry name" value="PAS"/>
    <property type="match status" value="1"/>
</dbReference>
<dbReference type="GO" id="GO:0006355">
    <property type="term" value="P:regulation of DNA-templated transcription"/>
    <property type="evidence" value="ECO:0007669"/>
    <property type="project" value="InterPro"/>
</dbReference>
<name>A0A4V2G7H2_9ACTN</name>
<evidence type="ECO:0000256" key="2">
    <source>
        <dbReference type="SAM" id="Phobius"/>
    </source>
</evidence>